<dbReference type="Proteomes" id="UP000297225">
    <property type="component" value="Unassembled WGS sequence"/>
</dbReference>
<name>A0A4Y8WP18_9PORP</name>
<protein>
    <submittedName>
        <fullName evidence="1">Uncharacterized protein</fullName>
    </submittedName>
</protein>
<dbReference type="OrthoDB" id="597398at2"/>
<sequence>MATTTTPGEIKVSSKAWVKSILSFVLVLCTMPLGHAMMILMEHFISPQWLPNAAFAMGAFGLVFAICGVFLKKETPQTIMGLIGALLLWTGWVEFLFMYYAQRFGAHPEIVNGVISTSTEYINGIASQPQMFLNGEPVAHIQDIKPLVVTRPEYLLMPASFGMWVTVMLLYIFNVRTGCNFINWCQKLFFGKKREEIVTKGMTRHPAIVTFIETMMLLWTCYLVLMFCYDPRFLGETHPVTIALGIGCLVGAFFIFRKQLRLHQWGPNIRMAIANVIVIWTPVEILGRNDMLNEIWVAPLEHITEMVVVLVTFIAIGTYLALQKKKSRGH</sequence>
<proteinExistence type="predicted"/>
<dbReference type="STRING" id="1122973.GCA_000379925_01087"/>
<reference evidence="1 2" key="1">
    <citation type="submission" date="2019-03" db="EMBL/GenBank/DDBJ databases">
        <title>Porphyromonas levii Isolated from the Uterus of Dairy Cows.</title>
        <authorList>
            <person name="Francis A.M."/>
        </authorList>
    </citation>
    <scope>NUCLEOTIDE SEQUENCE [LARGE SCALE GENOMIC DNA]</scope>
    <source>
        <strain evidence="1 2">AF5678</strain>
    </source>
</reference>
<dbReference type="AlphaFoldDB" id="A0A4Y8WP18"/>
<evidence type="ECO:0000313" key="2">
    <source>
        <dbReference type="Proteomes" id="UP000297225"/>
    </source>
</evidence>
<gene>
    <name evidence="1" type="ORF">E4P47_06645</name>
</gene>
<evidence type="ECO:0000313" key="1">
    <source>
        <dbReference type="EMBL" id="TFH94628.1"/>
    </source>
</evidence>
<organism evidence="1 2">
    <name type="scientific">Porphyromonas levii</name>
    <dbReference type="NCBI Taxonomy" id="28114"/>
    <lineage>
        <taxon>Bacteria</taxon>
        <taxon>Pseudomonadati</taxon>
        <taxon>Bacteroidota</taxon>
        <taxon>Bacteroidia</taxon>
        <taxon>Bacteroidales</taxon>
        <taxon>Porphyromonadaceae</taxon>
        <taxon>Porphyromonas</taxon>
    </lineage>
</organism>
<accession>A0A4Y8WP18</accession>
<dbReference type="RefSeq" id="WP_134849746.1">
    <property type="nucleotide sequence ID" value="NZ_CP197400.1"/>
</dbReference>
<dbReference type="EMBL" id="SPNC01000100">
    <property type="protein sequence ID" value="TFH94628.1"/>
    <property type="molecule type" value="Genomic_DNA"/>
</dbReference>
<keyword evidence="2" id="KW-1185">Reference proteome</keyword>
<comment type="caution">
    <text evidence="1">The sequence shown here is derived from an EMBL/GenBank/DDBJ whole genome shotgun (WGS) entry which is preliminary data.</text>
</comment>